<gene>
    <name evidence="10" type="ORF">CWE21_12175</name>
</gene>
<dbReference type="Gene3D" id="3.90.1150.10">
    <property type="entry name" value="Aspartate Aminotransferase, domain 1"/>
    <property type="match status" value="1"/>
</dbReference>
<comment type="caution">
    <text evidence="10">The sequence shown here is derived from an EMBL/GenBank/DDBJ whole genome shotgun (WGS) entry which is preliminary data.</text>
</comment>
<evidence type="ECO:0000256" key="2">
    <source>
        <dbReference type="ARBA" id="ARBA00002824"/>
    </source>
</evidence>
<dbReference type="PANTHER" id="PTHR43586">
    <property type="entry name" value="CYSTEINE DESULFURASE"/>
    <property type="match status" value="1"/>
</dbReference>
<dbReference type="InterPro" id="IPR015424">
    <property type="entry name" value="PyrdxlP-dep_Trfase"/>
</dbReference>
<dbReference type="Pfam" id="PF00266">
    <property type="entry name" value="Aminotran_5"/>
    <property type="match status" value="1"/>
</dbReference>
<organism evidence="10 11">
    <name type="scientific">Pseudidiomarina aquimaris</name>
    <dbReference type="NCBI Taxonomy" id="641841"/>
    <lineage>
        <taxon>Bacteria</taxon>
        <taxon>Pseudomonadati</taxon>
        <taxon>Pseudomonadota</taxon>
        <taxon>Gammaproteobacteria</taxon>
        <taxon>Alteromonadales</taxon>
        <taxon>Idiomarinaceae</taxon>
        <taxon>Pseudidiomarina</taxon>
    </lineage>
</organism>
<evidence type="ECO:0000256" key="1">
    <source>
        <dbReference type="ARBA" id="ARBA00001933"/>
    </source>
</evidence>
<dbReference type="InterPro" id="IPR000192">
    <property type="entry name" value="Aminotrans_V_dom"/>
</dbReference>
<dbReference type="InterPro" id="IPR016454">
    <property type="entry name" value="Cysteine_dSase"/>
</dbReference>
<sequence length="424" mass="46434">MALFPRMRVRRRRSVTDAYVAGGKAAREQFALWRSQPQFVYLDSAASCQVPETVLQAYLDYYQHGHANAHRGSYPLAQQATAQLEQARQELANWIGAQANEVAFTAGATHSLNMLAQGLQLDWQAGDEIVLSRAEHHSNFLPWLRLAEKHGLTIRWLDLDPCTGNLAADWQDVVTERCKLVAVTLASNVTGQVLPVAEIAKRARAQGALTIVDAAQAVGSLTLDVVALGCDALTFSAHKMYGVTGCGVLYLTTQLQAQLEPWLVGGGMVTEVTEASSQWVSGVQQFEAGTPNTAAIIACAAAARWLNEQREAGLSCYLQRLTHNLREQLSQRQWLQLVPPQSDSTSLPLISFFSSEVHAFDLASYLAEHSIAVRAGSHCAQPLLQFWQHTAVVRVSLAAYNTAADCERLCAVLDEAYQLFTEAE</sequence>
<dbReference type="PROSITE" id="PS00595">
    <property type="entry name" value="AA_TRANSFER_CLASS_5"/>
    <property type="match status" value="1"/>
</dbReference>
<dbReference type="SUPFAM" id="SSF53383">
    <property type="entry name" value="PLP-dependent transferases"/>
    <property type="match status" value="1"/>
</dbReference>
<evidence type="ECO:0000256" key="4">
    <source>
        <dbReference type="ARBA" id="ARBA00012239"/>
    </source>
</evidence>
<evidence type="ECO:0000256" key="5">
    <source>
        <dbReference type="ARBA" id="ARBA00021850"/>
    </source>
</evidence>
<evidence type="ECO:0000256" key="8">
    <source>
        <dbReference type="RuleBase" id="RU004504"/>
    </source>
</evidence>
<name>A0A432XBR5_9GAMM</name>
<dbReference type="EMBL" id="PIPT01000010">
    <property type="protein sequence ID" value="RUO46135.1"/>
    <property type="molecule type" value="Genomic_DNA"/>
</dbReference>
<keyword evidence="11" id="KW-1185">Reference proteome</keyword>
<evidence type="ECO:0000313" key="10">
    <source>
        <dbReference type="EMBL" id="RUO46135.1"/>
    </source>
</evidence>
<evidence type="ECO:0000256" key="3">
    <source>
        <dbReference type="ARBA" id="ARBA00010447"/>
    </source>
</evidence>
<protein>
    <recommendedName>
        <fullName evidence="5">Probable cysteine desulfurase</fullName>
        <ecNumber evidence="4">2.8.1.7</ecNumber>
    </recommendedName>
</protein>
<reference evidence="11" key="1">
    <citation type="journal article" date="2018" name="Front. Microbiol.">
        <title>Genome-Based Analysis Reveals the Taxonomy and Diversity of the Family Idiomarinaceae.</title>
        <authorList>
            <person name="Liu Y."/>
            <person name="Lai Q."/>
            <person name="Shao Z."/>
        </authorList>
    </citation>
    <scope>NUCLEOTIDE SEQUENCE [LARGE SCALE GENOMIC DNA]</scope>
    <source>
        <strain evidence="11">SW15</strain>
    </source>
</reference>
<comment type="similarity">
    <text evidence="3">Belongs to the class-V pyridoxal-phosphate-dependent aminotransferase family. Csd subfamily.</text>
</comment>
<evidence type="ECO:0000256" key="7">
    <source>
        <dbReference type="ARBA" id="ARBA00050776"/>
    </source>
</evidence>
<dbReference type="InterPro" id="IPR015422">
    <property type="entry name" value="PyrdxlP-dep_Trfase_small"/>
</dbReference>
<comment type="cofactor">
    <cofactor evidence="1 8">
        <name>pyridoxal 5'-phosphate</name>
        <dbReference type="ChEBI" id="CHEBI:597326"/>
    </cofactor>
</comment>
<evidence type="ECO:0000259" key="9">
    <source>
        <dbReference type="Pfam" id="PF00266"/>
    </source>
</evidence>
<dbReference type="PANTHER" id="PTHR43586:SF8">
    <property type="entry name" value="CYSTEINE DESULFURASE 1, CHLOROPLASTIC"/>
    <property type="match status" value="1"/>
</dbReference>
<keyword evidence="6" id="KW-0663">Pyridoxal phosphate</keyword>
<dbReference type="Gene3D" id="3.40.640.10">
    <property type="entry name" value="Type I PLP-dependent aspartate aminotransferase-like (Major domain)"/>
    <property type="match status" value="1"/>
</dbReference>
<comment type="catalytic activity">
    <reaction evidence="7">
        <text>(sulfur carrier)-H + L-cysteine = (sulfur carrier)-SH + L-alanine</text>
        <dbReference type="Rhea" id="RHEA:43892"/>
        <dbReference type="Rhea" id="RHEA-COMP:14737"/>
        <dbReference type="Rhea" id="RHEA-COMP:14739"/>
        <dbReference type="ChEBI" id="CHEBI:29917"/>
        <dbReference type="ChEBI" id="CHEBI:35235"/>
        <dbReference type="ChEBI" id="CHEBI:57972"/>
        <dbReference type="ChEBI" id="CHEBI:64428"/>
        <dbReference type="EC" id="2.8.1.7"/>
    </reaction>
</comment>
<dbReference type="AlphaFoldDB" id="A0A432XBR5"/>
<dbReference type="GO" id="GO:0031071">
    <property type="term" value="F:cysteine desulfurase activity"/>
    <property type="evidence" value="ECO:0007669"/>
    <property type="project" value="UniProtKB-EC"/>
</dbReference>
<dbReference type="EC" id="2.8.1.7" evidence="4"/>
<dbReference type="InterPro" id="IPR020578">
    <property type="entry name" value="Aminotrans_V_PyrdxlP_BS"/>
</dbReference>
<dbReference type="InterPro" id="IPR015421">
    <property type="entry name" value="PyrdxlP-dep_Trfase_major"/>
</dbReference>
<evidence type="ECO:0000313" key="11">
    <source>
        <dbReference type="Proteomes" id="UP000286678"/>
    </source>
</evidence>
<comment type="function">
    <text evidence="2">Catalyzes the removal of elemental sulfur and selenium atoms from L-cysteine, L-cystine, L-selenocysteine, and L-selenocystine to produce L-alanine.</text>
</comment>
<dbReference type="Proteomes" id="UP000286678">
    <property type="component" value="Unassembled WGS sequence"/>
</dbReference>
<proteinExistence type="inferred from homology"/>
<evidence type="ECO:0000256" key="6">
    <source>
        <dbReference type="ARBA" id="ARBA00022898"/>
    </source>
</evidence>
<dbReference type="PIRSF" id="PIRSF005572">
    <property type="entry name" value="NifS"/>
    <property type="match status" value="1"/>
</dbReference>
<feature type="domain" description="Aminotransferase class V" evidence="9">
    <location>
        <begin position="40"/>
        <end position="409"/>
    </location>
</feature>
<accession>A0A432XBR5</accession>